<evidence type="ECO:0000313" key="3">
    <source>
        <dbReference type="Proteomes" id="UP001141552"/>
    </source>
</evidence>
<dbReference type="Proteomes" id="UP001141552">
    <property type="component" value="Unassembled WGS sequence"/>
</dbReference>
<dbReference type="EMBL" id="JAKUCV010005120">
    <property type="protein sequence ID" value="KAJ4832586.1"/>
    <property type="molecule type" value="Genomic_DNA"/>
</dbReference>
<feature type="region of interest" description="Disordered" evidence="1">
    <location>
        <begin position="1"/>
        <end position="29"/>
    </location>
</feature>
<reference evidence="2" key="1">
    <citation type="submission" date="2022-02" db="EMBL/GenBank/DDBJ databases">
        <authorList>
            <person name="Henning P.M."/>
            <person name="McCubbin A.G."/>
            <person name="Shore J.S."/>
        </authorList>
    </citation>
    <scope>NUCLEOTIDE SEQUENCE</scope>
    <source>
        <strain evidence="2">F60SS</strain>
        <tissue evidence="2">Leaves</tissue>
    </source>
</reference>
<evidence type="ECO:0000313" key="2">
    <source>
        <dbReference type="EMBL" id="KAJ4832586.1"/>
    </source>
</evidence>
<dbReference type="AlphaFoldDB" id="A0A9Q0FJH4"/>
<accession>A0A9Q0FJH4</accession>
<proteinExistence type="predicted"/>
<protein>
    <submittedName>
        <fullName evidence="2">Uncharacterized protein</fullName>
    </submittedName>
</protein>
<evidence type="ECO:0000256" key="1">
    <source>
        <dbReference type="SAM" id="MobiDB-lite"/>
    </source>
</evidence>
<comment type="caution">
    <text evidence="2">The sequence shown here is derived from an EMBL/GenBank/DDBJ whole genome shotgun (WGS) entry which is preliminary data.</text>
</comment>
<gene>
    <name evidence="2" type="ORF">Tsubulata_030787</name>
</gene>
<keyword evidence="3" id="KW-1185">Reference proteome</keyword>
<organism evidence="2 3">
    <name type="scientific">Turnera subulata</name>
    <dbReference type="NCBI Taxonomy" id="218843"/>
    <lineage>
        <taxon>Eukaryota</taxon>
        <taxon>Viridiplantae</taxon>
        <taxon>Streptophyta</taxon>
        <taxon>Embryophyta</taxon>
        <taxon>Tracheophyta</taxon>
        <taxon>Spermatophyta</taxon>
        <taxon>Magnoliopsida</taxon>
        <taxon>eudicotyledons</taxon>
        <taxon>Gunneridae</taxon>
        <taxon>Pentapetalae</taxon>
        <taxon>rosids</taxon>
        <taxon>fabids</taxon>
        <taxon>Malpighiales</taxon>
        <taxon>Passifloraceae</taxon>
        <taxon>Turnera</taxon>
    </lineage>
</organism>
<reference evidence="2" key="2">
    <citation type="journal article" date="2023" name="Plants (Basel)">
        <title>Annotation of the Turnera subulata (Passifloraceae) Draft Genome Reveals the S-Locus Evolved after the Divergence of Turneroideae from Passifloroideae in a Stepwise Manner.</title>
        <authorList>
            <person name="Henning P.M."/>
            <person name="Roalson E.H."/>
            <person name="Mir W."/>
            <person name="McCubbin A.G."/>
            <person name="Shore J.S."/>
        </authorList>
    </citation>
    <scope>NUCLEOTIDE SEQUENCE</scope>
    <source>
        <strain evidence="2">F60SS</strain>
    </source>
</reference>
<sequence length="90" mass="9635">MSEELGPPRGLKNGGRNGTPEGNGARGDLGGLLQPSLFIPLTTLRLFPMEESRIASTSSLRDDMVLKIGTYPGGVLCFWVDLWSTLGMLA</sequence>
<name>A0A9Q0FJH4_9ROSI</name>